<evidence type="ECO:0000256" key="1">
    <source>
        <dbReference type="SAM" id="Phobius"/>
    </source>
</evidence>
<reference evidence="3" key="1">
    <citation type="submission" date="2014-09" db="EMBL/GenBank/DDBJ databases">
        <authorList>
            <person name="Magalhaes I.L.F."/>
            <person name="Oliveira U."/>
            <person name="Santos F.R."/>
            <person name="Vidigal T.H.D.A."/>
            <person name="Brescovit A.D."/>
            <person name="Santos A.J."/>
        </authorList>
    </citation>
    <scope>NUCLEOTIDE SEQUENCE</scope>
    <source>
        <tissue evidence="3">Shoot tissue taken approximately 20 cm above the soil surface</tissue>
    </source>
</reference>
<accession>A0A0A9CY71</accession>
<dbReference type="Pfam" id="PF26010">
    <property type="entry name" value="DUF8003"/>
    <property type="match status" value="1"/>
</dbReference>
<evidence type="ECO:0000313" key="3">
    <source>
        <dbReference type="EMBL" id="JAD76432.1"/>
    </source>
</evidence>
<proteinExistence type="predicted"/>
<feature type="domain" description="DUF8003" evidence="2">
    <location>
        <begin position="2"/>
        <end position="68"/>
    </location>
</feature>
<dbReference type="AlphaFoldDB" id="A0A0A9CY71"/>
<keyword evidence="1" id="KW-1133">Transmembrane helix</keyword>
<dbReference type="PANTHER" id="PTHR31513:SF2">
    <property type="entry name" value="MRAZ"/>
    <property type="match status" value="1"/>
</dbReference>
<dbReference type="SMART" id="SM01411">
    <property type="entry name" value="Ephrin_rec_like"/>
    <property type="match status" value="1"/>
</dbReference>
<reference evidence="3" key="2">
    <citation type="journal article" date="2015" name="Data Brief">
        <title>Shoot transcriptome of the giant reed, Arundo donax.</title>
        <authorList>
            <person name="Barrero R.A."/>
            <person name="Guerrero F.D."/>
            <person name="Moolhuijzen P."/>
            <person name="Goolsby J.A."/>
            <person name="Tidwell J."/>
            <person name="Bellgard S.E."/>
            <person name="Bellgard M.I."/>
        </authorList>
    </citation>
    <scope>NUCLEOTIDE SEQUENCE</scope>
    <source>
        <tissue evidence="3">Shoot tissue taken approximately 20 cm above the soil surface</tissue>
    </source>
</reference>
<dbReference type="InterPro" id="IPR058316">
    <property type="entry name" value="DUF8003"/>
</dbReference>
<keyword evidence="1" id="KW-0472">Membrane</keyword>
<organism evidence="3">
    <name type="scientific">Arundo donax</name>
    <name type="common">Giant reed</name>
    <name type="synonym">Donax arundinaceus</name>
    <dbReference type="NCBI Taxonomy" id="35708"/>
    <lineage>
        <taxon>Eukaryota</taxon>
        <taxon>Viridiplantae</taxon>
        <taxon>Streptophyta</taxon>
        <taxon>Embryophyta</taxon>
        <taxon>Tracheophyta</taxon>
        <taxon>Spermatophyta</taxon>
        <taxon>Magnoliopsida</taxon>
        <taxon>Liliopsida</taxon>
        <taxon>Poales</taxon>
        <taxon>Poaceae</taxon>
        <taxon>PACMAD clade</taxon>
        <taxon>Arundinoideae</taxon>
        <taxon>Arundineae</taxon>
        <taxon>Arundo</taxon>
    </lineage>
</organism>
<feature type="transmembrane region" description="Helical" evidence="1">
    <location>
        <begin position="82"/>
        <end position="104"/>
    </location>
</feature>
<sequence>MGLYGTFCTECPVGTYKNVVGSNSSLCSPCSVDSLPNRADFIYIRGGVTKPPCPYKCISDKYKMPNCYTPLEELMYTFGGPWSFAIILSFTIILLALILSALRIKIGESDITYRATNAIHNDGCSSFPFLLSLAEVYFSFHSSFLIKSYCRNTGCGALSSRHLYITLILQPVIC</sequence>
<name>A0A0A9CY71_ARUDO</name>
<keyword evidence="1" id="KW-0812">Transmembrane</keyword>
<dbReference type="EMBL" id="GBRH01221463">
    <property type="protein sequence ID" value="JAD76432.1"/>
    <property type="molecule type" value="Transcribed_RNA"/>
</dbReference>
<dbReference type="PANTHER" id="PTHR31513">
    <property type="entry name" value="EPHRIN TYPE-B RECEPTOR"/>
    <property type="match status" value="1"/>
</dbReference>
<protein>
    <recommendedName>
        <fullName evidence="2">DUF8003 domain-containing protein</fullName>
    </recommendedName>
</protein>
<evidence type="ECO:0000259" key="2">
    <source>
        <dbReference type="Pfam" id="PF26010"/>
    </source>
</evidence>